<dbReference type="GO" id="GO:0006355">
    <property type="term" value="P:regulation of DNA-templated transcription"/>
    <property type="evidence" value="ECO:0007669"/>
    <property type="project" value="InterPro"/>
</dbReference>
<evidence type="ECO:0000256" key="6">
    <source>
        <dbReference type="SAM" id="MobiDB-lite"/>
    </source>
</evidence>
<feature type="domain" description="RFX-type winged-helix" evidence="9">
    <location>
        <begin position="569"/>
        <end position="643"/>
    </location>
</feature>
<dbReference type="InterPro" id="IPR016024">
    <property type="entry name" value="ARM-type_fold"/>
</dbReference>
<keyword evidence="2" id="KW-0805">Transcription regulation</keyword>
<evidence type="ECO:0000259" key="9">
    <source>
        <dbReference type="PROSITE" id="PS51526"/>
    </source>
</evidence>
<dbReference type="Proteomes" id="UP001328107">
    <property type="component" value="Unassembled WGS sequence"/>
</dbReference>
<dbReference type="InterPro" id="IPR001606">
    <property type="entry name" value="ARID_dom"/>
</dbReference>
<dbReference type="SMART" id="SM01014">
    <property type="entry name" value="ARID"/>
    <property type="match status" value="1"/>
</dbReference>
<dbReference type="SUPFAM" id="SSF46774">
    <property type="entry name" value="ARID-like"/>
    <property type="match status" value="1"/>
</dbReference>
<dbReference type="InterPro" id="IPR036431">
    <property type="entry name" value="ARID_dom_sf"/>
</dbReference>
<dbReference type="InterPro" id="IPR036388">
    <property type="entry name" value="WH-like_DNA-bd_sf"/>
</dbReference>
<keyword evidence="5" id="KW-0863">Zinc-finger</keyword>
<evidence type="ECO:0000256" key="4">
    <source>
        <dbReference type="ARBA" id="ARBA00023242"/>
    </source>
</evidence>
<evidence type="ECO:0000256" key="1">
    <source>
        <dbReference type="ARBA" id="ARBA00022853"/>
    </source>
</evidence>
<feature type="compositionally biased region" description="Basic and acidic residues" evidence="6">
    <location>
        <begin position="690"/>
        <end position="723"/>
    </location>
</feature>
<dbReference type="Gene3D" id="3.30.160.60">
    <property type="entry name" value="Classic Zinc Finger"/>
    <property type="match status" value="1"/>
</dbReference>
<feature type="region of interest" description="Disordered" evidence="6">
    <location>
        <begin position="643"/>
        <end position="778"/>
    </location>
</feature>
<feature type="region of interest" description="Disordered" evidence="6">
    <location>
        <begin position="857"/>
        <end position="895"/>
    </location>
</feature>
<dbReference type="InterPro" id="IPR013087">
    <property type="entry name" value="Znf_C2H2_type"/>
</dbReference>
<feature type="domain" description="ARID" evidence="8">
    <location>
        <begin position="23"/>
        <end position="115"/>
    </location>
</feature>
<feature type="compositionally biased region" description="Acidic residues" evidence="6">
    <location>
        <begin position="751"/>
        <end position="766"/>
    </location>
</feature>
<dbReference type="EMBL" id="BTRK01000002">
    <property type="protein sequence ID" value="GMR36520.1"/>
    <property type="molecule type" value="Genomic_DNA"/>
</dbReference>
<keyword evidence="1" id="KW-0156">Chromatin regulator</keyword>
<evidence type="ECO:0000313" key="11">
    <source>
        <dbReference type="Proteomes" id="UP001328107"/>
    </source>
</evidence>
<feature type="region of interest" description="Disordered" evidence="6">
    <location>
        <begin position="977"/>
        <end position="999"/>
    </location>
</feature>
<keyword evidence="3" id="KW-0804">Transcription</keyword>
<evidence type="ECO:0000313" key="10">
    <source>
        <dbReference type="EMBL" id="GMR36520.1"/>
    </source>
</evidence>
<evidence type="ECO:0000256" key="5">
    <source>
        <dbReference type="PROSITE-ProRule" id="PRU00042"/>
    </source>
</evidence>
<dbReference type="GO" id="GO:0003677">
    <property type="term" value="F:DNA binding"/>
    <property type="evidence" value="ECO:0007669"/>
    <property type="project" value="InterPro"/>
</dbReference>
<dbReference type="Gene3D" id="1.10.150.60">
    <property type="entry name" value="ARID DNA-binding domain"/>
    <property type="match status" value="1"/>
</dbReference>
<dbReference type="PROSITE" id="PS50157">
    <property type="entry name" value="ZINC_FINGER_C2H2_2"/>
    <property type="match status" value="1"/>
</dbReference>
<protein>
    <recommendedName>
        <fullName evidence="12">ARID domain-containing protein</fullName>
    </recommendedName>
</protein>
<keyword evidence="4" id="KW-0539">Nucleus</keyword>
<proteinExistence type="predicted"/>
<gene>
    <name evidence="10" type="ORF">PMAYCL1PPCAC_06715</name>
</gene>
<keyword evidence="5" id="KW-0862">Zinc</keyword>
<evidence type="ECO:0000259" key="7">
    <source>
        <dbReference type="PROSITE" id="PS50157"/>
    </source>
</evidence>
<dbReference type="SMART" id="SM00355">
    <property type="entry name" value="ZnF_C2H2"/>
    <property type="match status" value="2"/>
</dbReference>
<name>A0AAN4ZF45_9BILA</name>
<accession>A0AAN4ZF45</accession>
<dbReference type="GO" id="GO:0008270">
    <property type="term" value="F:zinc ion binding"/>
    <property type="evidence" value="ECO:0007669"/>
    <property type="project" value="UniProtKB-KW"/>
</dbReference>
<feature type="non-terminal residue" evidence="10">
    <location>
        <position position="1"/>
    </location>
</feature>
<dbReference type="Gene3D" id="1.10.10.10">
    <property type="entry name" value="Winged helix-like DNA-binding domain superfamily/Winged helix DNA-binding domain"/>
    <property type="match status" value="1"/>
</dbReference>
<evidence type="ECO:0000259" key="8">
    <source>
        <dbReference type="PROSITE" id="PS51011"/>
    </source>
</evidence>
<dbReference type="CDD" id="cd16100">
    <property type="entry name" value="ARID"/>
    <property type="match status" value="1"/>
</dbReference>
<evidence type="ECO:0000256" key="2">
    <source>
        <dbReference type="ARBA" id="ARBA00023015"/>
    </source>
</evidence>
<feature type="compositionally biased region" description="Basic and acidic residues" evidence="6">
    <location>
        <begin position="655"/>
        <end position="670"/>
    </location>
</feature>
<dbReference type="GO" id="GO:0006325">
    <property type="term" value="P:chromatin organization"/>
    <property type="evidence" value="ECO:0007669"/>
    <property type="project" value="UniProtKB-KW"/>
</dbReference>
<feature type="compositionally biased region" description="Low complexity" evidence="6">
    <location>
        <begin position="988"/>
        <end position="999"/>
    </location>
</feature>
<keyword evidence="5" id="KW-0479">Metal-binding</keyword>
<comment type="caution">
    <text evidence="10">The sequence shown here is derived from an EMBL/GenBank/DDBJ whole genome shotgun (WGS) entry which is preliminary data.</text>
</comment>
<sequence length="999" mass="111822">ELGKRKSKLENYIDSVLETPEKKQRKHDFEQSLRQFYRRKWNVPLKPPSVHGIEFDLFKLFEVVMAFGGWQKVSHTEKWSDVAEQFGIKEDILGGDNAVKTLYMRYLYKFEQTETVGDMDDMMDSEVVRGRNRQVSFLATSECPVYIPRVNHAEAQRLSSTEADYGRLTKSIISGLPNEVDFAINICTLLSHPGPRLLRVANAPNIVSLLLATIGIFDAEDDTMASLYSSWVERTERDYIDFWMAADIDEEYLKLFLPQTASRRRRKDVVGGDLLVGVTPSFASNDVMSWRVYQIATIFRNLSFEPVNKPPLAECNQLIKFCILASNSSWSQLATAALDTLSNFATDINLTSPRLLYEGGHSLLRTIYTGIYSNDKFKLIRSLELLAGLSGAEENEDILCQFVTRDFLSKVFSYLLVKDIMLCVYTLECIYQISEMGGLACEMICEVSHSLSMLLSLSSVEAVSFGSTGLAGMKVVEYHPPGSLPPSSQGMPPQGGMMGGGHHVSGLPLLPQHPLPPQGHHVPVGHHMPVPHSQPVISTVRVTPSTVHVPNSLQTSPAKQGENKIEQLSSQWIRSSCEKDEEASTSRGDLYAAYVDDMRNVHHSLSGSLQMFTNMIKSIFPEVEFKLPEGGTVMVVHGLRLNKPHKTSKGGVDGGMKREEKKENGIERKSTNPQVIPSAVEASSILPDASLHETKIVRVENTKREKSPESNGVNDEKGEKKDEGDEGEEKMENGVVERDEEEKEEEVKENGEEEKEDEDMDEEAETPSENKTNGKIEEKIVVAAPPVPSVRRWARGEWMCEWDGCGERFDASSSLLHHATLDHLHSLNEPSVCKWPGCDGTKRNKWSLVTHLQDHHASEGHLREASRKRKEGRAPLHPPKYSSHIPRETPQHPGYSKTAAIDAIRRHAFNFIVKDLTEEVEGPVTKSIRLTSCLILRNIARYSVEGRCNLRRYERSLSWMALSRLESNGALAQLLAELPKEEKEEDSSSSPASVPSANS</sequence>
<organism evidence="10 11">
    <name type="scientific">Pristionchus mayeri</name>
    <dbReference type="NCBI Taxonomy" id="1317129"/>
    <lineage>
        <taxon>Eukaryota</taxon>
        <taxon>Metazoa</taxon>
        <taxon>Ecdysozoa</taxon>
        <taxon>Nematoda</taxon>
        <taxon>Chromadorea</taxon>
        <taxon>Rhabditida</taxon>
        <taxon>Rhabditina</taxon>
        <taxon>Diplogasteromorpha</taxon>
        <taxon>Diplogasteroidea</taxon>
        <taxon>Neodiplogasteridae</taxon>
        <taxon>Pristionchus</taxon>
    </lineage>
</organism>
<dbReference type="PROSITE" id="PS51011">
    <property type="entry name" value="ARID"/>
    <property type="match status" value="1"/>
</dbReference>
<dbReference type="InterPro" id="IPR052406">
    <property type="entry name" value="Chromatin_Remodeling_Comp"/>
</dbReference>
<dbReference type="PROSITE" id="PS51526">
    <property type="entry name" value="RFX_DBD"/>
    <property type="match status" value="1"/>
</dbReference>
<dbReference type="InterPro" id="IPR003150">
    <property type="entry name" value="DNA-bd_RFX"/>
</dbReference>
<dbReference type="PANTHER" id="PTHR22970:SF14">
    <property type="entry name" value="AT-RICH INTERACTIVE DOMAIN-CONTAINING PROTEIN 2"/>
    <property type="match status" value="1"/>
</dbReference>
<dbReference type="SUPFAM" id="SSF48371">
    <property type="entry name" value="ARM repeat"/>
    <property type="match status" value="1"/>
</dbReference>
<evidence type="ECO:0008006" key="12">
    <source>
        <dbReference type="Google" id="ProtNLM"/>
    </source>
</evidence>
<dbReference type="SMART" id="SM00501">
    <property type="entry name" value="BRIGHT"/>
    <property type="match status" value="1"/>
</dbReference>
<feature type="domain" description="C2H2-type" evidence="7">
    <location>
        <begin position="798"/>
        <end position="830"/>
    </location>
</feature>
<keyword evidence="11" id="KW-1185">Reference proteome</keyword>
<evidence type="ECO:0000256" key="3">
    <source>
        <dbReference type="ARBA" id="ARBA00023163"/>
    </source>
</evidence>
<dbReference type="Pfam" id="PF01388">
    <property type="entry name" value="ARID"/>
    <property type="match status" value="1"/>
</dbReference>
<dbReference type="PANTHER" id="PTHR22970">
    <property type="entry name" value="AT-RICH INTERACTIVE DOMAIN-CONTAINING PROTEIN 2"/>
    <property type="match status" value="1"/>
</dbReference>
<dbReference type="AlphaFoldDB" id="A0AAN4ZF45"/>
<reference evidence="11" key="1">
    <citation type="submission" date="2022-10" db="EMBL/GenBank/DDBJ databases">
        <title>Genome assembly of Pristionchus species.</title>
        <authorList>
            <person name="Yoshida K."/>
            <person name="Sommer R.J."/>
        </authorList>
    </citation>
    <scope>NUCLEOTIDE SEQUENCE [LARGE SCALE GENOMIC DNA]</scope>
    <source>
        <strain evidence="11">RS5460</strain>
    </source>
</reference>
<dbReference type="PROSITE" id="PS00028">
    <property type="entry name" value="ZINC_FINGER_C2H2_1"/>
    <property type="match status" value="1"/>
</dbReference>